<dbReference type="OrthoDB" id="4509585at2759"/>
<evidence type="ECO:0000313" key="2">
    <source>
        <dbReference type="Proteomes" id="UP000324241"/>
    </source>
</evidence>
<gene>
    <name evidence="1" type="ORF">ATNIH1004_010577</name>
</gene>
<dbReference type="RefSeq" id="XP_033423164.1">
    <property type="nucleotide sequence ID" value="XM_033575146.1"/>
</dbReference>
<proteinExistence type="predicted"/>
<dbReference type="AlphaFoldDB" id="A0A5M9MFQ2"/>
<comment type="caution">
    <text evidence="1">The sequence shown here is derived from an EMBL/GenBank/DDBJ whole genome shotgun (WGS) entry which is preliminary data.</text>
</comment>
<dbReference type="GeneID" id="54333278"/>
<name>A0A5M9MFQ2_9EURO</name>
<reference evidence="1 2" key="1">
    <citation type="submission" date="2019-08" db="EMBL/GenBank/DDBJ databases">
        <title>The genome sequence of a newly discovered highly antifungal drug resistant Aspergillus species, Aspergillus tanneri NIH 1004.</title>
        <authorList>
            <person name="Mounaud S."/>
            <person name="Singh I."/>
            <person name="Joardar V."/>
            <person name="Pakala S."/>
            <person name="Pakala S."/>
            <person name="Venepally P."/>
            <person name="Chung J.K."/>
            <person name="Losada L."/>
            <person name="Nierman W.C."/>
        </authorList>
    </citation>
    <scope>NUCLEOTIDE SEQUENCE [LARGE SCALE GENOMIC DNA]</scope>
    <source>
        <strain evidence="1 2">NIH1004</strain>
    </source>
</reference>
<dbReference type="EMBL" id="QUQM01000005">
    <property type="protein sequence ID" value="KAA8643803.1"/>
    <property type="molecule type" value="Genomic_DNA"/>
</dbReference>
<protein>
    <submittedName>
        <fullName evidence="1">Uncharacterized protein</fullName>
    </submittedName>
</protein>
<dbReference type="Proteomes" id="UP000324241">
    <property type="component" value="Unassembled WGS sequence"/>
</dbReference>
<sequence length="162" mass="17903">MLAFLLVIKGARGGLGPNAYNTSHTASSTNLTDCSLINEYAFDGSPAMKVIPETSEQTTTPSSQLYRRLQLTHEATLVSVYRRRLHELAYKTWQGERVLDLLHRAHSSVLIQMQTGRIALASYLGTFGAIDTTACPCGYGTQSVQYVLLLCNRHADLQLRTL</sequence>
<organism evidence="1 2">
    <name type="scientific">Aspergillus tanneri</name>
    <dbReference type="NCBI Taxonomy" id="1220188"/>
    <lineage>
        <taxon>Eukaryota</taxon>
        <taxon>Fungi</taxon>
        <taxon>Dikarya</taxon>
        <taxon>Ascomycota</taxon>
        <taxon>Pezizomycotina</taxon>
        <taxon>Eurotiomycetes</taxon>
        <taxon>Eurotiomycetidae</taxon>
        <taxon>Eurotiales</taxon>
        <taxon>Aspergillaceae</taxon>
        <taxon>Aspergillus</taxon>
        <taxon>Aspergillus subgen. Circumdati</taxon>
    </lineage>
</organism>
<accession>A0A5M9MFQ2</accession>
<evidence type="ECO:0000313" key="1">
    <source>
        <dbReference type="EMBL" id="KAA8643803.1"/>
    </source>
</evidence>